<dbReference type="InterPro" id="IPR051782">
    <property type="entry name" value="ABC_Transporter_VariousFunc"/>
</dbReference>
<sequence length="283" mass="32271">MLEINGLVKRYKDFTLECSMKVEKGCITGLIGENGSGKSTMFKSVLGLISYEEGEVSLFGRAPARLQKEDRERMGIVLGESGFSGYLKVKDIIPVLAAMYPKFERERFIKLCGKFSIPQDKAINEFSTGMKAKLKVFAAITHGADFLFMDEPTTGLDVMTRNDVLDLLREYMEQDNSRSILISSHISSDLEGLCDDIYMIHEGRIIFHEDMDKLLNEYGLIKADEEQFKRLDKEHILSVRKENFGYSCLTGQRRYYIENYPDMVVEKGNLDEVITMMSGGRRL</sequence>
<keyword evidence="3 5" id="KW-0067">ATP-binding</keyword>
<name>A0A9D2KJ57_9FIRM</name>
<feature type="domain" description="ABC transporter" evidence="4">
    <location>
        <begin position="2"/>
        <end position="227"/>
    </location>
</feature>
<dbReference type="Proteomes" id="UP000824223">
    <property type="component" value="Unassembled WGS sequence"/>
</dbReference>
<keyword evidence="2" id="KW-0547">Nucleotide-binding</keyword>
<dbReference type="InterPro" id="IPR003593">
    <property type="entry name" value="AAA+_ATPase"/>
</dbReference>
<dbReference type="SMART" id="SM00382">
    <property type="entry name" value="AAA"/>
    <property type="match status" value="1"/>
</dbReference>
<accession>A0A9D2KJ57</accession>
<dbReference type="EMBL" id="DXAK01000031">
    <property type="protein sequence ID" value="HJA06720.1"/>
    <property type="molecule type" value="Genomic_DNA"/>
</dbReference>
<dbReference type="PANTHER" id="PTHR42939:SF3">
    <property type="entry name" value="ABC TRANSPORTER ATP-BINDING COMPONENT"/>
    <property type="match status" value="1"/>
</dbReference>
<dbReference type="PROSITE" id="PS50893">
    <property type="entry name" value="ABC_TRANSPORTER_2"/>
    <property type="match status" value="1"/>
</dbReference>
<reference evidence="5" key="2">
    <citation type="submission" date="2021-04" db="EMBL/GenBank/DDBJ databases">
        <authorList>
            <person name="Gilroy R."/>
        </authorList>
    </citation>
    <scope>NUCLEOTIDE SEQUENCE</scope>
    <source>
        <strain evidence="5">ChiSjej2B20-11307</strain>
    </source>
</reference>
<evidence type="ECO:0000259" key="4">
    <source>
        <dbReference type="PROSITE" id="PS50893"/>
    </source>
</evidence>
<evidence type="ECO:0000313" key="6">
    <source>
        <dbReference type="Proteomes" id="UP000824223"/>
    </source>
</evidence>
<dbReference type="PANTHER" id="PTHR42939">
    <property type="entry name" value="ABC TRANSPORTER ATP-BINDING PROTEIN ALBC-RELATED"/>
    <property type="match status" value="1"/>
</dbReference>
<dbReference type="CDD" id="cd03230">
    <property type="entry name" value="ABC_DR_subfamily_A"/>
    <property type="match status" value="1"/>
</dbReference>
<dbReference type="InterPro" id="IPR003439">
    <property type="entry name" value="ABC_transporter-like_ATP-bd"/>
</dbReference>
<dbReference type="SUPFAM" id="SSF52540">
    <property type="entry name" value="P-loop containing nucleoside triphosphate hydrolases"/>
    <property type="match status" value="1"/>
</dbReference>
<dbReference type="Pfam" id="PF00005">
    <property type="entry name" value="ABC_tran"/>
    <property type="match status" value="1"/>
</dbReference>
<keyword evidence="1" id="KW-0813">Transport</keyword>
<dbReference type="InterPro" id="IPR027417">
    <property type="entry name" value="P-loop_NTPase"/>
</dbReference>
<dbReference type="GO" id="GO:0016887">
    <property type="term" value="F:ATP hydrolysis activity"/>
    <property type="evidence" value="ECO:0007669"/>
    <property type="project" value="InterPro"/>
</dbReference>
<proteinExistence type="predicted"/>
<gene>
    <name evidence="5" type="ORF">H9798_06180</name>
</gene>
<evidence type="ECO:0000313" key="5">
    <source>
        <dbReference type="EMBL" id="HJA06720.1"/>
    </source>
</evidence>
<dbReference type="AlphaFoldDB" id="A0A9D2KJ57"/>
<protein>
    <submittedName>
        <fullName evidence="5">ABC transporter ATP-binding protein</fullName>
    </submittedName>
</protein>
<dbReference type="Gene3D" id="3.40.50.300">
    <property type="entry name" value="P-loop containing nucleotide triphosphate hydrolases"/>
    <property type="match status" value="1"/>
</dbReference>
<evidence type="ECO:0000256" key="3">
    <source>
        <dbReference type="ARBA" id="ARBA00022840"/>
    </source>
</evidence>
<reference evidence="5" key="1">
    <citation type="journal article" date="2021" name="PeerJ">
        <title>Extensive microbial diversity within the chicken gut microbiome revealed by metagenomics and culture.</title>
        <authorList>
            <person name="Gilroy R."/>
            <person name="Ravi A."/>
            <person name="Getino M."/>
            <person name="Pursley I."/>
            <person name="Horton D.L."/>
            <person name="Alikhan N.F."/>
            <person name="Baker D."/>
            <person name="Gharbi K."/>
            <person name="Hall N."/>
            <person name="Watson M."/>
            <person name="Adriaenssens E.M."/>
            <person name="Foster-Nyarko E."/>
            <person name="Jarju S."/>
            <person name="Secka A."/>
            <person name="Antonio M."/>
            <person name="Oren A."/>
            <person name="Chaudhuri R.R."/>
            <person name="La Ragione R."/>
            <person name="Hildebrand F."/>
            <person name="Pallen M.J."/>
        </authorList>
    </citation>
    <scope>NUCLEOTIDE SEQUENCE</scope>
    <source>
        <strain evidence="5">ChiSjej2B20-11307</strain>
    </source>
</reference>
<dbReference type="GO" id="GO:0005524">
    <property type="term" value="F:ATP binding"/>
    <property type="evidence" value="ECO:0007669"/>
    <property type="project" value="UniProtKB-KW"/>
</dbReference>
<evidence type="ECO:0000256" key="1">
    <source>
        <dbReference type="ARBA" id="ARBA00022448"/>
    </source>
</evidence>
<organism evidence="5 6">
    <name type="scientific">Candidatus Mediterraneibacter pullicola</name>
    <dbReference type="NCBI Taxonomy" id="2838682"/>
    <lineage>
        <taxon>Bacteria</taxon>
        <taxon>Bacillati</taxon>
        <taxon>Bacillota</taxon>
        <taxon>Clostridia</taxon>
        <taxon>Lachnospirales</taxon>
        <taxon>Lachnospiraceae</taxon>
        <taxon>Mediterraneibacter</taxon>
    </lineage>
</organism>
<evidence type="ECO:0000256" key="2">
    <source>
        <dbReference type="ARBA" id="ARBA00022741"/>
    </source>
</evidence>
<comment type="caution">
    <text evidence="5">The sequence shown here is derived from an EMBL/GenBank/DDBJ whole genome shotgun (WGS) entry which is preliminary data.</text>
</comment>